<comment type="similarity">
    <text evidence="2">Belongs to the bacterial solute-binding protein 2 family.</text>
</comment>
<dbReference type="SUPFAM" id="SSF53822">
    <property type="entry name" value="Periplasmic binding protein-like I"/>
    <property type="match status" value="1"/>
</dbReference>
<dbReference type="GO" id="GO:0055085">
    <property type="term" value="P:transmembrane transport"/>
    <property type="evidence" value="ECO:0007669"/>
    <property type="project" value="UniProtKB-ARBA"/>
</dbReference>
<dbReference type="GO" id="GO:0005524">
    <property type="term" value="F:ATP binding"/>
    <property type="evidence" value="ECO:0007669"/>
    <property type="project" value="UniProtKB-KW"/>
</dbReference>
<dbReference type="PANTHER" id="PTHR46847">
    <property type="entry name" value="D-ALLOSE-BINDING PERIPLASMIC PROTEIN-RELATED"/>
    <property type="match status" value="1"/>
</dbReference>
<evidence type="ECO:0000313" key="6">
    <source>
        <dbReference type="EMBL" id="GGX48622.1"/>
    </source>
</evidence>
<feature type="domain" description="Periplasmic binding protein" evidence="5">
    <location>
        <begin position="26"/>
        <end position="272"/>
    </location>
</feature>
<dbReference type="Pfam" id="PF13407">
    <property type="entry name" value="Peripla_BP_4"/>
    <property type="match status" value="1"/>
</dbReference>
<proteinExistence type="inferred from homology"/>
<keyword evidence="6" id="KW-0067">ATP-binding</keyword>
<feature type="chain" id="PRO_5037732400" evidence="4">
    <location>
        <begin position="21"/>
        <end position="312"/>
    </location>
</feature>
<dbReference type="PANTHER" id="PTHR46847:SF2">
    <property type="entry name" value="ABC TRANSPORTER SUGAR-BINDING PROTEIN"/>
    <property type="match status" value="1"/>
</dbReference>
<comment type="caution">
    <text evidence="6">The sequence shown here is derived from an EMBL/GenBank/DDBJ whole genome shotgun (WGS) entry which is preliminary data.</text>
</comment>
<sequence length="312" mass="33417">MKRLLAACFLGLIMTLSTTAEEPLRIGASLSDLGNPFFYSLAEYIQDAANEQSDRPVDLTVVSSAYDLERQRRQIRRFIDEQVDIILLNAADSQAIEPDIRLAQKAGIVVTAIDIDAQGADITVTTDNVQAGEIACQHLVDQLDHRGPVAIINGANVSSVTERVAGCRAILNNYPDIDLVSDQFNGGGTYGGGLEATTFLLSQHPDVQGIFAINDPSALGAAQSAELSGRGDVKIVSVDGSPAFLDAMRDNQPNLMATAAQSPRKMARLAVEKSLERLERSGGAPLTIRIPTHLISRDTVVDEDDGTQTPGY</sequence>
<dbReference type="InterPro" id="IPR025997">
    <property type="entry name" value="SBP_2_dom"/>
</dbReference>
<keyword evidence="6" id="KW-0547">Nucleotide-binding</keyword>
<evidence type="ECO:0000256" key="1">
    <source>
        <dbReference type="ARBA" id="ARBA00004196"/>
    </source>
</evidence>
<gene>
    <name evidence="6" type="ORF">GCM10007392_14620</name>
</gene>
<dbReference type="GO" id="GO:0030246">
    <property type="term" value="F:carbohydrate binding"/>
    <property type="evidence" value="ECO:0007669"/>
    <property type="project" value="UniProtKB-ARBA"/>
</dbReference>
<name>A0A918N8J5_9GAMM</name>
<evidence type="ECO:0000256" key="2">
    <source>
        <dbReference type="ARBA" id="ARBA00007639"/>
    </source>
</evidence>
<dbReference type="InterPro" id="IPR028082">
    <property type="entry name" value="Peripla_BP_I"/>
</dbReference>
<dbReference type="Gene3D" id="3.40.50.2300">
    <property type="match status" value="2"/>
</dbReference>
<dbReference type="AlphaFoldDB" id="A0A918N8J5"/>
<keyword evidence="3 4" id="KW-0732">Signal</keyword>
<evidence type="ECO:0000259" key="5">
    <source>
        <dbReference type="Pfam" id="PF13407"/>
    </source>
</evidence>
<evidence type="ECO:0000256" key="3">
    <source>
        <dbReference type="ARBA" id="ARBA00022729"/>
    </source>
</evidence>
<dbReference type="RefSeq" id="WP_189607885.1">
    <property type="nucleotide sequence ID" value="NZ_BMXR01000003.1"/>
</dbReference>
<keyword evidence="7" id="KW-1185">Reference proteome</keyword>
<evidence type="ECO:0000256" key="4">
    <source>
        <dbReference type="SAM" id="SignalP"/>
    </source>
</evidence>
<organism evidence="6 7">
    <name type="scientific">Saccharospirillum salsuginis</name>
    <dbReference type="NCBI Taxonomy" id="418750"/>
    <lineage>
        <taxon>Bacteria</taxon>
        <taxon>Pseudomonadati</taxon>
        <taxon>Pseudomonadota</taxon>
        <taxon>Gammaproteobacteria</taxon>
        <taxon>Oceanospirillales</taxon>
        <taxon>Saccharospirillaceae</taxon>
        <taxon>Saccharospirillum</taxon>
    </lineage>
</organism>
<dbReference type="EMBL" id="BMXR01000003">
    <property type="protein sequence ID" value="GGX48622.1"/>
    <property type="molecule type" value="Genomic_DNA"/>
</dbReference>
<dbReference type="GO" id="GO:0030313">
    <property type="term" value="C:cell envelope"/>
    <property type="evidence" value="ECO:0007669"/>
    <property type="project" value="UniProtKB-SubCell"/>
</dbReference>
<comment type="subcellular location">
    <subcellularLocation>
        <location evidence="1">Cell envelope</location>
    </subcellularLocation>
</comment>
<accession>A0A918N8J5</accession>
<reference evidence="6" key="2">
    <citation type="submission" date="2020-09" db="EMBL/GenBank/DDBJ databases">
        <authorList>
            <person name="Sun Q."/>
            <person name="Kim S."/>
        </authorList>
    </citation>
    <scope>NUCLEOTIDE SEQUENCE</scope>
    <source>
        <strain evidence="6">KCTC 22169</strain>
    </source>
</reference>
<dbReference type="Proteomes" id="UP000626148">
    <property type="component" value="Unassembled WGS sequence"/>
</dbReference>
<feature type="signal peptide" evidence="4">
    <location>
        <begin position="1"/>
        <end position="20"/>
    </location>
</feature>
<reference evidence="6" key="1">
    <citation type="journal article" date="2014" name="Int. J. Syst. Evol. Microbiol.">
        <title>Complete genome sequence of Corynebacterium casei LMG S-19264T (=DSM 44701T), isolated from a smear-ripened cheese.</title>
        <authorList>
            <consortium name="US DOE Joint Genome Institute (JGI-PGF)"/>
            <person name="Walter F."/>
            <person name="Albersmeier A."/>
            <person name="Kalinowski J."/>
            <person name="Ruckert C."/>
        </authorList>
    </citation>
    <scope>NUCLEOTIDE SEQUENCE</scope>
    <source>
        <strain evidence="6">KCTC 22169</strain>
    </source>
</reference>
<protein>
    <submittedName>
        <fullName evidence="6">Ribose ABC superfamily ATP-binding protein</fullName>
    </submittedName>
</protein>
<evidence type="ECO:0000313" key="7">
    <source>
        <dbReference type="Proteomes" id="UP000626148"/>
    </source>
</evidence>